<evidence type="ECO:0000313" key="11">
    <source>
        <dbReference type="EMBL" id="TPX73300.1"/>
    </source>
</evidence>
<dbReference type="GO" id="GO:0004190">
    <property type="term" value="F:aspartic-type endopeptidase activity"/>
    <property type="evidence" value="ECO:0007669"/>
    <property type="project" value="UniProtKB-KW"/>
</dbReference>
<feature type="compositionally biased region" description="Polar residues" evidence="9">
    <location>
        <begin position="1091"/>
        <end position="1107"/>
    </location>
</feature>
<dbReference type="Pfam" id="PF00078">
    <property type="entry name" value="RVT_1"/>
    <property type="match status" value="1"/>
</dbReference>
<dbReference type="EMBL" id="QEAP01000195">
    <property type="protein sequence ID" value="TPX73300.1"/>
    <property type="molecule type" value="Genomic_DNA"/>
</dbReference>
<evidence type="ECO:0000256" key="9">
    <source>
        <dbReference type="SAM" id="MobiDB-lite"/>
    </source>
</evidence>
<comment type="caution">
    <text evidence="11">The sequence shown here is derived from an EMBL/GenBank/DDBJ whole genome shotgun (WGS) entry which is preliminary data.</text>
</comment>
<proteinExistence type="predicted"/>
<reference evidence="11 12" key="1">
    <citation type="journal article" date="2019" name="Sci. Rep.">
        <title>Comparative genomics of chytrid fungi reveal insights into the obligate biotrophic and pathogenic lifestyle of Synchytrium endobioticum.</title>
        <authorList>
            <person name="van de Vossenberg B.T.L.H."/>
            <person name="Warris S."/>
            <person name="Nguyen H.D.T."/>
            <person name="van Gent-Pelzer M.P.E."/>
            <person name="Joly D.L."/>
            <person name="van de Geest H.C."/>
            <person name="Bonants P.J.M."/>
            <person name="Smith D.S."/>
            <person name="Levesque C.A."/>
            <person name="van der Lee T.A.J."/>
        </authorList>
    </citation>
    <scope>NUCLEOTIDE SEQUENCE [LARGE SCALE GENOMIC DNA]</scope>
    <source>
        <strain evidence="11 12">CBS 675.73</strain>
    </source>
</reference>
<keyword evidence="3" id="KW-0548">Nucleotidyltransferase</keyword>
<keyword evidence="2" id="KW-0808">Transferase</keyword>
<dbReference type="SUPFAM" id="SSF50630">
    <property type="entry name" value="Acid proteases"/>
    <property type="match status" value="1"/>
</dbReference>
<dbReference type="InterPro" id="IPR043502">
    <property type="entry name" value="DNA/RNA_pol_sf"/>
</dbReference>
<organism evidence="11 12">
    <name type="scientific">Chytriomyces confervae</name>
    <dbReference type="NCBI Taxonomy" id="246404"/>
    <lineage>
        <taxon>Eukaryota</taxon>
        <taxon>Fungi</taxon>
        <taxon>Fungi incertae sedis</taxon>
        <taxon>Chytridiomycota</taxon>
        <taxon>Chytridiomycota incertae sedis</taxon>
        <taxon>Chytridiomycetes</taxon>
        <taxon>Chytridiales</taxon>
        <taxon>Chytriomycetaceae</taxon>
        <taxon>Chytriomyces</taxon>
    </lineage>
</organism>
<evidence type="ECO:0000256" key="6">
    <source>
        <dbReference type="ARBA" id="ARBA00022759"/>
    </source>
</evidence>
<dbReference type="Gene3D" id="3.10.10.10">
    <property type="entry name" value="HIV Type 1 Reverse Transcriptase, subunit A, domain 1"/>
    <property type="match status" value="1"/>
</dbReference>
<keyword evidence="8" id="KW-0695">RNA-directed DNA polymerase</keyword>
<keyword evidence="5" id="KW-0064">Aspartyl protease</keyword>
<evidence type="ECO:0000256" key="2">
    <source>
        <dbReference type="ARBA" id="ARBA00022679"/>
    </source>
</evidence>
<keyword evidence="4" id="KW-0540">Nuclease</keyword>
<dbReference type="GO" id="GO:0006508">
    <property type="term" value="P:proteolysis"/>
    <property type="evidence" value="ECO:0007669"/>
    <property type="project" value="UniProtKB-KW"/>
</dbReference>
<evidence type="ECO:0000256" key="3">
    <source>
        <dbReference type="ARBA" id="ARBA00022695"/>
    </source>
</evidence>
<evidence type="ECO:0000256" key="1">
    <source>
        <dbReference type="ARBA" id="ARBA00022670"/>
    </source>
</evidence>
<keyword evidence="12" id="KW-1185">Reference proteome</keyword>
<dbReference type="PROSITE" id="PS00141">
    <property type="entry name" value="ASP_PROTEASE"/>
    <property type="match status" value="1"/>
</dbReference>
<dbReference type="SUPFAM" id="SSF56672">
    <property type="entry name" value="DNA/RNA polymerases"/>
    <property type="match status" value="1"/>
</dbReference>
<dbReference type="PROSITE" id="PS50878">
    <property type="entry name" value="RT_POL"/>
    <property type="match status" value="1"/>
</dbReference>
<dbReference type="InterPro" id="IPR043128">
    <property type="entry name" value="Rev_trsase/Diguanyl_cyclase"/>
</dbReference>
<dbReference type="InterPro" id="IPR001969">
    <property type="entry name" value="Aspartic_peptidase_AS"/>
</dbReference>
<feature type="region of interest" description="Disordered" evidence="9">
    <location>
        <begin position="1088"/>
        <end position="1107"/>
    </location>
</feature>
<dbReference type="GO" id="GO:0004519">
    <property type="term" value="F:endonuclease activity"/>
    <property type="evidence" value="ECO:0007669"/>
    <property type="project" value="UniProtKB-KW"/>
</dbReference>
<dbReference type="Gene3D" id="3.30.70.270">
    <property type="match status" value="2"/>
</dbReference>
<evidence type="ECO:0000256" key="4">
    <source>
        <dbReference type="ARBA" id="ARBA00022722"/>
    </source>
</evidence>
<dbReference type="CDD" id="cd01647">
    <property type="entry name" value="RT_LTR"/>
    <property type="match status" value="1"/>
</dbReference>
<dbReference type="Gene3D" id="2.40.70.10">
    <property type="entry name" value="Acid Proteases"/>
    <property type="match status" value="1"/>
</dbReference>
<sequence>MNYQEQPPAADTQPEALPQQGPFTVLLARADRQDANIQELVLALQRLCQHTPTPAPAPATAPVDPPIPQVCCNFRLPAIKPLPFSRVFGNKPAHEIQNLIDTYLKRSYEFCLLHCPAPSTTEISHPDQPTYVQFVTGGLSDAARISWRLFPQHKCTHMNWEDYTKWVILDALFQTTSATAYSAKFNNLVSSISIAGAEFSPKHICSCYRKNLKDHLKALTDLVKINNNLILLQQQAKYLDDIAFHWKIRPQEHHSHCRLSYHHQSFRSTQGHSLKNSITETSDPMDLGNTQQQTSPYPRLTQEQKALFRSRGWCVYCQAKDHDTDHCPKLKARQAQLSTKPTTRINHATTQAEDPPDNLTAVTVPVFPVQVPRPKLPLYHVKSEHHAPYSDTPGLLICQGTIDDHPVSILIDSGANPSFIRSSLPFLQDKPLVPQDCKIKLADGSVVRGQRTESLTFKINNTSFHDTRSFTTVPELAYDLILVKIGLTLTTPPLTGRQTKSALVHTAGNAPDDFLGAIVPASDEPATKTSAETDAKDEAVRKSLPPNVQELVSKYPDTYRYENRPRSRRKCRTSLPTYLPDERSRTEEELTYLLKHHRIRPSTSPFGAPVFFVKQKDKLRLVFDYRAVNRLTVKNRAALPNILESLDRLSKAKFFTKADCRSGFHQVRIVESDIPKTAFRTKYGHYEWVVMPFGLANAPGVFQTTLSTIFQDFIDVFVIVYIDDILIFSDNEQDHLRHIEMVLQRLQDHKLHLRLSKCSFFQTQLEYLGYQINQGSVSVLPSRTQAIRDFEEPTTFSELRSFLGLANTVHRFIHSHASLVAPLSDLLRDHKTTSFSDKWTDTARQHFRDIKNLLSSPAMLAIFDPERPVHLYTDWSARAHYRQYLIGNKVLAFTDHQSLRHILTQPKLRPVHHRWLADLLAYDFQIQWTPGEWNTIADALSRRRFATDASVQVDTYKNSVHATFQVPESYLLLNTTTLTLTDDLMADIKDMNTTDPQFLEIAQYLVDPLNPDTFDNDPAKAPKHLASQIARYRLRDGFLHYVDKTHARLYVPAPLRQSLLDKAHSYGPAIHNNWEPSQRCPAPLSKLRQLPTPQGRTSLSIRSPSAT</sequence>
<dbReference type="FunFam" id="3.10.10.10:FF:000007">
    <property type="entry name" value="Retrovirus-related Pol polyprotein from transposon 17.6-like Protein"/>
    <property type="match status" value="1"/>
</dbReference>
<dbReference type="STRING" id="246404.A0A507FCJ7"/>
<evidence type="ECO:0000256" key="7">
    <source>
        <dbReference type="ARBA" id="ARBA00022801"/>
    </source>
</evidence>
<dbReference type="Proteomes" id="UP000320333">
    <property type="component" value="Unassembled WGS sequence"/>
</dbReference>
<keyword evidence="7" id="KW-0378">Hydrolase</keyword>
<accession>A0A507FCJ7</accession>
<keyword evidence="1" id="KW-0645">Protease</keyword>
<dbReference type="InterPro" id="IPR000477">
    <property type="entry name" value="RT_dom"/>
</dbReference>
<keyword evidence="6" id="KW-0255">Endonuclease</keyword>
<dbReference type="InterPro" id="IPR050951">
    <property type="entry name" value="Retrovirus_Pol_polyprotein"/>
</dbReference>
<name>A0A507FCJ7_9FUNG</name>
<evidence type="ECO:0000259" key="10">
    <source>
        <dbReference type="PROSITE" id="PS50878"/>
    </source>
</evidence>
<dbReference type="GO" id="GO:0003964">
    <property type="term" value="F:RNA-directed DNA polymerase activity"/>
    <property type="evidence" value="ECO:0007669"/>
    <property type="project" value="UniProtKB-KW"/>
</dbReference>
<dbReference type="AlphaFoldDB" id="A0A507FCJ7"/>
<dbReference type="OrthoDB" id="4365070at2759"/>
<protein>
    <recommendedName>
        <fullName evidence="10">Reverse transcriptase domain-containing protein</fullName>
    </recommendedName>
</protein>
<dbReference type="CDD" id="cd00303">
    <property type="entry name" value="retropepsin_like"/>
    <property type="match status" value="1"/>
</dbReference>
<dbReference type="InterPro" id="IPR021109">
    <property type="entry name" value="Peptidase_aspartic_dom_sf"/>
</dbReference>
<dbReference type="PANTHER" id="PTHR37984:SF5">
    <property type="entry name" value="PROTEIN NYNRIN-LIKE"/>
    <property type="match status" value="1"/>
</dbReference>
<dbReference type="PANTHER" id="PTHR37984">
    <property type="entry name" value="PROTEIN CBG26694"/>
    <property type="match status" value="1"/>
</dbReference>
<evidence type="ECO:0000256" key="8">
    <source>
        <dbReference type="ARBA" id="ARBA00022918"/>
    </source>
</evidence>
<gene>
    <name evidence="11" type="ORF">CcCBS67573_g05437</name>
</gene>
<evidence type="ECO:0000313" key="12">
    <source>
        <dbReference type="Proteomes" id="UP000320333"/>
    </source>
</evidence>
<dbReference type="FunFam" id="3.30.70.270:FF:000020">
    <property type="entry name" value="Transposon Tf2-6 polyprotein-like Protein"/>
    <property type="match status" value="1"/>
</dbReference>
<feature type="domain" description="Reverse transcriptase" evidence="10">
    <location>
        <begin position="594"/>
        <end position="772"/>
    </location>
</feature>
<evidence type="ECO:0000256" key="5">
    <source>
        <dbReference type="ARBA" id="ARBA00022750"/>
    </source>
</evidence>